<proteinExistence type="predicted"/>
<dbReference type="AlphaFoldDB" id="A0A565A6Y6"/>
<dbReference type="EMBL" id="FLZR02000012">
    <property type="protein sequence ID" value="VUZ99728.1"/>
    <property type="molecule type" value="Genomic_DNA"/>
</dbReference>
<dbReference type="VEuPathDB" id="PlasmoDB:PVP01_0004420"/>
<dbReference type="InterPro" id="IPR008780">
    <property type="entry name" value="Plasmodium_Vir"/>
</dbReference>
<gene>
    <name evidence="2" type="ORF">PVP01_0004420</name>
</gene>
<keyword evidence="1" id="KW-0812">Transmembrane</keyword>
<accession>A0A565A6Y6</accession>
<sequence length="265" mass="30905">MNCSPDYDFFNNIDKYITEVKKIENPTLPNTSLVDCKHFSNQEDLGNKEKAESLCNSFASLNKFLVPIKKEDHLDPCNFLNYWLNSELSQPFFNEDNCISYVYNVMDSHLGSKPDYNSLDCQLYNINKVELNKMNKLYNFYKNYSKLNTIIDSNWKEKKIEILTLSTQFVEPRYDFSDYFIILSKCPNTKIISTAVTGTVVGLIPLMGVLYKFTPMGQMFRSKIGILNKDISNNDEEMIKMSLMEKENEPIRFQKGTYNIKYQSL</sequence>
<organism evidence="2">
    <name type="scientific">Plasmodium vivax</name>
    <name type="common">malaria parasite P. vivax</name>
    <dbReference type="NCBI Taxonomy" id="5855"/>
    <lineage>
        <taxon>Eukaryota</taxon>
        <taxon>Sar</taxon>
        <taxon>Alveolata</taxon>
        <taxon>Apicomplexa</taxon>
        <taxon>Aconoidasida</taxon>
        <taxon>Haemosporida</taxon>
        <taxon>Plasmodiidae</taxon>
        <taxon>Plasmodium</taxon>
        <taxon>Plasmodium (Plasmodium)</taxon>
    </lineage>
</organism>
<keyword evidence="1" id="KW-1133">Transmembrane helix</keyword>
<name>A0A565A6Y6_PLAVI</name>
<evidence type="ECO:0000313" key="2">
    <source>
        <dbReference type="EMBL" id="VUZ99728.1"/>
    </source>
</evidence>
<dbReference type="VEuPathDB" id="PlasmoDB:PVPAM_000009300"/>
<dbReference type="Pfam" id="PF05795">
    <property type="entry name" value="Plasmodium_Vir"/>
    <property type="match status" value="2"/>
</dbReference>
<reference evidence="2" key="1">
    <citation type="submission" date="2016-07" db="EMBL/GenBank/DDBJ databases">
        <authorList>
            <consortium name="Pathogen Informatics"/>
        </authorList>
    </citation>
    <scope>NUCLEOTIDE SEQUENCE</scope>
</reference>
<dbReference type="Proteomes" id="UP000220605">
    <property type="component" value="Unassembled WGS sequence"/>
</dbReference>
<keyword evidence="1" id="KW-0472">Membrane</keyword>
<protein>
    <submittedName>
        <fullName evidence="2">VIR protein</fullName>
    </submittedName>
</protein>
<dbReference type="OrthoDB" id="387794at2759"/>
<evidence type="ECO:0000256" key="1">
    <source>
        <dbReference type="SAM" id="Phobius"/>
    </source>
</evidence>
<feature type="transmembrane region" description="Helical" evidence="1">
    <location>
        <begin position="191"/>
        <end position="213"/>
    </location>
</feature>